<proteinExistence type="predicted"/>
<dbReference type="Proteomes" id="UP000662373">
    <property type="component" value="Unassembled WGS sequence"/>
</dbReference>
<dbReference type="RefSeq" id="WP_199598042.1">
    <property type="nucleotide sequence ID" value="NZ_JAEHJZ010000010.1"/>
</dbReference>
<dbReference type="AlphaFoldDB" id="A0A934KRQ5"/>
<sequence length="266" mass="28640">MKKYKILAFFFAFALIISSCEDTFENRVESRGVAVVPVLSDVNPAFYTTDLSGSFVKFTVALEDGDTVDAAEVQITYEGKTEILQDITSFPSTITVAASDALTALGLTESEVEVDDFFLIQVVTTSGGITTRSLASLKVFVTCEFDPVLTEGSYHVVSDSWEVEGDVTLTADPDDPYLIGVTGLFEMEGGAPNNTVLYLNINPSNFSVSGVKTILGPTAPWGAYNDYAYTPVSGLYKSCTGSFEMKFAITVAQGGFGSFDFVFTKN</sequence>
<keyword evidence="2" id="KW-1185">Reference proteome</keyword>
<gene>
    <name evidence="1" type="ORF">JEM65_06035</name>
</gene>
<dbReference type="PROSITE" id="PS51257">
    <property type="entry name" value="PROKAR_LIPOPROTEIN"/>
    <property type="match status" value="1"/>
</dbReference>
<accession>A0A934KRQ5</accession>
<dbReference type="EMBL" id="JAEHJZ010000010">
    <property type="protein sequence ID" value="MBJ7880211.1"/>
    <property type="molecule type" value="Genomic_DNA"/>
</dbReference>
<reference evidence="1 2" key="1">
    <citation type="submission" date="2020-09" db="EMBL/GenBank/DDBJ databases">
        <title>Draft genome of Gelidibacter salicanalis PAMC21136.</title>
        <authorList>
            <person name="Park H."/>
        </authorList>
    </citation>
    <scope>NUCLEOTIDE SEQUENCE [LARGE SCALE GENOMIC DNA]</scope>
    <source>
        <strain evidence="1 2">PAMC21136</strain>
    </source>
</reference>
<evidence type="ECO:0000313" key="1">
    <source>
        <dbReference type="EMBL" id="MBJ7880211.1"/>
    </source>
</evidence>
<comment type="caution">
    <text evidence="1">The sequence shown here is derived from an EMBL/GenBank/DDBJ whole genome shotgun (WGS) entry which is preliminary data.</text>
</comment>
<evidence type="ECO:0000313" key="2">
    <source>
        <dbReference type="Proteomes" id="UP000662373"/>
    </source>
</evidence>
<name>A0A934KRQ5_9FLAO</name>
<protein>
    <submittedName>
        <fullName evidence="1">Uncharacterized protein</fullName>
    </submittedName>
</protein>
<organism evidence="1 2">
    <name type="scientific">Gelidibacter salicanalis</name>
    <dbReference type="NCBI Taxonomy" id="291193"/>
    <lineage>
        <taxon>Bacteria</taxon>
        <taxon>Pseudomonadati</taxon>
        <taxon>Bacteroidota</taxon>
        <taxon>Flavobacteriia</taxon>
        <taxon>Flavobacteriales</taxon>
        <taxon>Flavobacteriaceae</taxon>
        <taxon>Gelidibacter</taxon>
    </lineage>
</organism>